<accession>A0AAD4MQ99</accession>
<dbReference type="EMBL" id="JAKKPZ010000107">
    <property type="protein sequence ID" value="KAI1701988.1"/>
    <property type="molecule type" value="Genomic_DNA"/>
</dbReference>
<comment type="caution">
    <text evidence="2">The sequence shown here is derived from an EMBL/GenBank/DDBJ whole genome shotgun (WGS) entry which is preliminary data.</text>
</comment>
<protein>
    <submittedName>
        <fullName evidence="2">Uncharacterized protein</fullName>
    </submittedName>
</protein>
<name>A0AAD4MQ99_9BILA</name>
<evidence type="ECO:0000256" key="1">
    <source>
        <dbReference type="SAM" id="SignalP"/>
    </source>
</evidence>
<keyword evidence="3" id="KW-1185">Reference proteome</keyword>
<sequence>MSACWAIFYFLTLSVGPAFVVSESCTYKWAFRAQGKCQDDQSTCKYPLADHLLPFYEPESLKRVNAHECEQGERTCTLTPREKGVPGTCVAAVCKANNGQGEQWSKSCLCAKCTRDCPSADLAQQECEYERVWHATGNCLRDEVPKCKFTPIEKDRHLYDEKSLTKDDAFECAMGLATCQMNPKYKKAAGTCKSDKCHPNGLKGAIPKYNVACLCQLCINHGCLVKKKGEQQG</sequence>
<keyword evidence="1" id="KW-0732">Signal</keyword>
<proteinExistence type="predicted"/>
<evidence type="ECO:0000313" key="3">
    <source>
        <dbReference type="Proteomes" id="UP001201812"/>
    </source>
</evidence>
<feature type="signal peptide" evidence="1">
    <location>
        <begin position="1"/>
        <end position="22"/>
    </location>
</feature>
<feature type="chain" id="PRO_5042267277" evidence="1">
    <location>
        <begin position="23"/>
        <end position="233"/>
    </location>
</feature>
<dbReference type="Proteomes" id="UP001201812">
    <property type="component" value="Unassembled WGS sequence"/>
</dbReference>
<gene>
    <name evidence="2" type="ORF">DdX_15772</name>
</gene>
<dbReference type="AlphaFoldDB" id="A0AAD4MQ99"/>
<reference evidence="2" key="1">
    <citation type="submission" date="2022-01" db="EMBL/GenBank/DDBJ databases">
        <title>Genome Sequence Resource for Two Populations of Ditylenchus destructor, the Migratory Endoparasitic Phytonematode.</title>
        <authorList>
            <person name="Zhang H."/>
            <person name="Lin R."/>
            <person name="Xie B."/>
        </authorList>
    </citation>
    <scope>NUCLEOTIDE SEQUENCE</scope>
    <source>
        <strain evidence="2">BazhouSP</strain>
    </source>
</reference>
<organism evidence="2 3">
    <name type="scientific">Ditylenchus destructor</name>
    <dbReference type="NCBI Taxonomy" id="166010"/>
    <lineage>
        <taxon>Eukaryota</taxon>
        <taxon>Metazoa</taxon>
        <taxon>Ecdysozoa</taxon>
        <taxon>Nematoda</taxon>
        <taxon>Chromadorea</taxon>
        <taxon>Rhabditida</taxon>
        <taxon>Tylenchina</taxon>
        <taxon>Tylenchomorpha</taxon>
        <taxon>Sphaerularioidea</taxon>
        <taxon>Anguinidae</taxon>
        <taxon>Anguininae</taxon>
        <taxon>Ditylenchus</taxon>
    </lineage>
</organism>
<evidence type="ECO:0000313" key="2">
    <source>
        <dbReference type="EMBL" id="KAI1701988.1"/>
    </source>
</evidence>